<keyword evidence="3" id="KW-1185">Reference proteome</keyword>
<gene>
    <name evidence="2" type="ORF">DPMN_014614</name>
</gene>
<name>A0A9D4NA05_DREPO</name>
<proteinExistence type="predicted"/>
<evidence type="ECO:0000313" key="2">
    <source>
        <dbReference type="EMBL" id="KAH3890530.1"/>
    </source>
</evidence>
<comment type="caution">
    <text evidence="2">The sequence shown here is derived from an EMBL/GenBank/DDBJ whole genome shotgun (WGS) entry which is preliminary data.</text>
</comment>
<evidence type="ECO:0000256" key="1">
    <source>
        <dbReference type="SAM" id="SignalP"/>
    </source>
</evidence>
<organism evidence="2 3">
    <name type="scientific">Dreissena polymorpha</name>
    <name type="common">Zebra mussel</name>
    <name type="synonym">Mytilus polymorpha</name>
    <dbReference type="NCBI Taxonomy" id="45954"/>
    <lineage>
        <taxon>Eukaryota</taxon>
        <taxon>Metazoa</taxon>
        <taxon>Spiralia</taxon>
        <taxon>Lophotrochozoa</taxon>
        <taxon>Mollusca</taxon>
        <taxon>Bivalvia</taxon>
        <taxon>Autobranchia</taxon>
        <taxon>Heteroconchia</taxon>
        <taxon>Euheterodonta</taxon>
        <taxon>Imparidentia</taxon>
        <taxon>Neoheterodontei</taxon>
        <taxon>Myida</taxon>
        <taxon>Dreissenoidea</taxon>
        <taxon>Dreissenidae</taxon>
        <taxon>Dreissena</taxon>
    </lineage>
</organism>
<feature type="signal peptide" evidence="1">
    <location>
        <begin position="1"/>
        <end position="17"/>
    </location>
</feature>
<dbReference type="EMBL" id="JAIWYP010000001">
    <property type="protein sequence ID" value="KAH3890530.1"/>
    <property type="molecule type" value="Genomic_DNA"/>
</dbReference>
<dbReference type="AlphaFoldDB" id="A0A9D4NA05"/>
<feature type="chain" id="PRO_5038471844" evidence="1">
    <location>
        <begin position="18"/>
        <end position="88"/>
    </location>
</feature>
<accession>A0A9D4NA05</accession>
<sequence>MTYHYCIVSLLLQAGIATENLSLALEPEAAALYCRYLPMEKVVDSAGKASIESFAPGKRYLVLDAGGLYMFFAKSITVKHKTNRTIVN</sequence>
<protein>
    <submittedName>
        <fullName evidence="2">Uncharacterized protein</fullName>
    </submittedName>
</protein>
<dbReference type="Proteomes" id="UP000828390">
    <property type="component" value="Unassembled WGS sequence"/>
</dbReference>
<keyword evidence="1" id="KW-0732">Signal</keyword>
<evidence type="ECO:0000313" key="3">
    <source>
        <dbReference type="Proteomes" id="UP000828390"/>
    </source>
</evidence>
<reference evidence="2" key="1">
    <citation type="journal article" date="2019" name="bioRxiv">
        <title>The Genome of the Zebra Mussel, Dreissena polymorpha: A Resource for Invasive Species Research.</title>
        <authorList>
            <person name="McCartney M.A."/>
            <person name="Auch B."/>
            <person name="Kono T."/>
            <person name="Mallez S."/>
            <person name="Zhang Y."/>
            <person name="Obille A."/>
            <person name="Becker A."/>
            <person name="Abrahante J.E."/>
            <person name="Garbe J."/>
            <person name="Badalamenti J.P."/>
            <person name="Herman A."/>
            <person name="Mangelson H."/>
            <person name="Liachko I."/>
            <person name="Sullivan S."/>
            <person name="Sone E.D."/>
            <person name="Koren S."/>
            <person name="Silverstein K.A.T."/>
            <person name="Beckman K.B."/>
            <person name="Gohl D.M."/>
        </authorList>
    </citation>
    <scope>NUCLEOTIDE SEQUENCE</scope>
    <source>
        <strain evidence="2">Duluth1</strain>
        <tissue evidence="2">Whole animal</tissue>
    </source>
</reference>
<reference evidence="2" key="2">
    <citation type="submission" date="2020-11" db="EMBL/GenBank/DDBJ databases">
        <authorList>
            <person name="McCartney M.A."/>
            <person name="Auch B."/>
            <person name="Kono T."/>
            <person name="Mallez S."/>
            <person name="Becker A."/>
            <person name="Gohl D.M."/>
            <person name="Silverstein K.A.T."/>
            <person name="Koren S."/>
            <person name="Bechman K.B."/>
            <person name="Herman A."/>
            <person name="Abrahante J.E."/>
            <person name="Garbe J."/>
        </authorList>
    </citation>
    <scope>NUCLEOTIDE SEQUENCE</scope>
    <source>
        <strain evidence="2">Duluth1</strain>
        <tissue evidence="2">Whole animal</tissue>
    </source>
</reference>